<dbReference type="GO" id="GO:0005589">
    <property type="term" value="C:collagen type VI trimer"/>
    <property type="evidence" value="ECO:0007669"/>
    <property type="project" value="UniProtKB-ARBA"/>
</dbReference>
<dbReference type="InterPro" id="IPR002035">
    <property type="entry name" value="VWF_A"/>
</dbReference>
<feature type="compositionally biased region" description="Gly residues" evidence="12">
    <location>
        <begin position="1515"/>
        <end position="1524"/>
    </location>
</feature>
<organism evidence="14 15">
    <name type="scientific">Clupea harengus</name>
    <name type="common">Atlantic herring</name>
    <dbReference type="NCBI Taxonomy" id="7950"/>
    <lineage>
        <taxon>Eukaryota</taxon>
        <taxon>Metazoa</taxon>
        <taxon>Chordata</taxon>
        <taxon>Craniata</taxon>
        <taxon>Vertebrata</taxon>
        <taxon>Euteleostomi</taxon>
        <taxon>Actinopterygii</taxon>
        <taxon>Neopterygii</taxon>
        <taxon>Teleostei</taxon>
        <taxon>Clupei</taxon>
        <taxon>Clupeiformes</taxon>
        <taxon>Clupeoidei</taxon>
        <taxon>Clupeidae</taxon>
        <taxon>Clupea</taxon>
    </lineage>
</organism>
<keyword evidence="4" id="KW-0732">Signal</keyword>
<feature type="compositionally biased region" description="Gly residues" evidence="12">
    <location>
        <begin position="1613"/>
        <end position="1637"/>
    </location>
</feature>
<dbReference type="FunFam" id="3.40.50.410:FF:000021">
    <property type="entry name" value="Collagen, type VI, alpha 3"/>
    <property type="match status" value="1"/>
</dbReference>
<feature type="domain" description="VWFA" evidence="13">
    <location>
        <begin position="156"/>
        <end position="331"/>
    </location>
</feature>
<feature type="domain" description="VWFA" evidence="13">
    <location>
        <begin position="749"/>
        <end position="930"/>
    </location>
</feature>
<feature type="compositionally biased region" description="Gly residues" evidence="12">
    <location>
        <begin position="1470"/>
        <end position="1479"/>
    </location>
</feature>
<keyword evidence="2" id="KW-0964">Secreted</keyword>
<dbReference type="FunFam" id="3.40.50.410:FF:000003">
    <property type="entry name" value="Collagen type VI alpha 3 chain"/>
    <property type="match status" value="1"/>
</dbReference>
<dbReference type="CDD" id="cd01472">
    <property type="entry name" value="vWA_collagen"/>
    <property type="match status" value="1"/>
</dbReference>
<comment type="subcellular location">
    <subcellularLocation>
        <location evidence="1">Secreted</location>
        <location evidence="1">Extracellular space</location>
        <location evidence="1">Extracellular matrix</location>
    </subcellularLocation>
</comment>
<feature type="compositionally biased region" description="Basic and acidic residues" evidence="12">
    <location>
        <begin position="1432"/>
        <end position="1441"/>
    </location>
</feature>
<evidence type="ECO:0000256" key="9">
    <source>
        <dbReference type="ARBA" id="ARBA00023278"/>
    </source>
</evidence>
<dbReference type="PANTHER" id="PTHR24020:SF86">
    <property type="entry name" value="COLLAGEN, TYPE VI, ALPHA 4"/>
    <property type="match status" value="1"/>
</dbReference>
<evidence type="ECO:0000256" key="5">
    <source>
        <dbReference type="ARBA" id="ARBA00022737"/>
    </source>
</evidence>
<keyword evidence="6" id="KW-0130">Cell adhesion</keyword>
<keyword evidence="8" id="KW-0325">Glycoprotein</keyword>
<dbReference type="KEGG" id="char:105908879"/>
<evidence type="ECO:0000259" key="13">
    <source>
        <dbReference type="PROSITE" id="PS50234"/>
    </source>
</evidence>
<feature type="compositionally biased region" description="Basic and acidic residues" evidence="12">
    <location>
        <begin position="1389"/>
        <end position="1402"/>
    </location>
</feature>
<keyword evidence="14" id="KW-1185">Reference proteome</keyword>
<dbReference type="OrthoDB" id="6132182at2759"/>
<evidence type="ECO:0000256" key="3">
    <source>
        <dbReference type="ARBA" id="ARBA00022530"/>
    </source>
</evidence>
<evidence type="ECO:0000313" key="14">
    <source>
        <dbReference type="Proteomes" id="UP000515152"/>
    </source>
</evidence>
<dbReference type="FunFam" id="3.40.50.410:FF:000016">
    <property type="entry name" value="Collagen type VI alpha 3 chain"/>
    <property type="match status" value="1"/>
</dbReference>
<dbReference type="RefSeq" id="XP_031432802.2">
    <property type="nucleotide sequence ID" value="XM_031576942.2"/>
</dbReference>
<dbReference type="GO" id="GO:0007155">
    <property type="term" value="P:cell adhesion"/>
    <property type="evidence" value="ECO:0007669"/>
    <property type="project" value="UniProtKB-KW"/>
</dbReference>
<dbReference type="GeneID" id="105908879"/>
<evidence type="ECO:0000256" key="10">
    <source>
        <dbReference type="ARBA" id="ARBA00043858"/>
    </source>
</evidence>
<dbReference type="Pfam" id="PF00092">
    <property type="entry name" value="VWA"/>
    <property type="match status" value="8"/>
</dbReference>
<evidence type="ECO:0000256" key="2">
    <source>
        <dbReference type="ARBA" id="ARBA00022525"/>
    </source>
</evidence>
<feature type="domain" description="VWFA" evidence="13">
    <location>
        <begin position="378"/>
        <end position="553"/>
    </location>
</feature>
<feature type="compositionally biased region" description="Basic and acidic residues" evidence="12">
    <location>
        <begin position="1483"/>
        <end position="1495"/>
    </location>
</feature>
<dbReference type="InterPro" id="IPR008160">
    <property type="entry name" value="Collagen"/>
</dbReference>
<keyword evidence="5" id="KW-0677">Repeat</keyword>
<dbReference type="CDD" id="cd01450">
    <property type="entry name" value="vWFA_subfamily_ECM"/>
    <property type="match status" value="5"/>
</dbReference>
<feature type="domain" description="VWFA" evidence="13">
    <location>
        <begin position="1"/>
        <end position="154"/>
    </location>
</feature>
<feature type="domain" description="VWFA" evidence="13">
    <location>
        <begin position="941"/>
        <end position="1111"/>
    </location>
</feature>
<keyword evidence="3" id="KW-0272">Extracellular matrix</keyword>
<feature type="domain" description="VWFA" evidence="13">
    <location>
        <begin position="1898"/>
        <end position="2100"/>
    </location>
</feature>
<dbReference type="PANTHER" id="PTHR24020">
    <property type="entry name" value="COLLAGEN ALPHA"/>
    <property type="match status" value="1"/>
</dbReference>
<evidence type="ECO:0000256" key="6">
    <source>
        <dbReference type="ARBA" id="ARBA00022889"/>
    </source>
</evidence>
<evidence type="ECO:0000256" key="12">
    <source>
        <dbReference type="SAM" id="MobiDB-lite"/>
    </source>
</evidence>
<evidence type="ECO:0000256" key="7">
    <source>
        <dbReference type="ARBA" id="ARBA00023119"/>
    </source>
</evidence>
<reference evidence="15" key="1">
    <citation type="submission" date="2025-08" db="UniProtKB">
        <authorList>
            <consortium name="RefSeq"/>
        </authorList>
    </citation>
    <scope>IDENTIFICATION</scope>
</reference>
<dbReference type="Proteomes" id="UP000515152">
    <property type="component" value="Chromosome 11"/>
</dbReference>
<protein>
    <submittedName>
        <fullName evidence="15">Collagen alpha-6(VI) chain-like</fullName>
    </submittedName>
</protein>
<keyword evidence="9" id="KW-0379">Hydroxylation</keyword>
<evidence type="ECO:0000256" key="11">
    <source>
        <dbReference type="ARBA" id="ARBA00044000"/>
    </source>
</evidence>
<feature type="compositionally biased region" description="Basic residues" evidence="12">
    <location>
        <begin position="2186"/>
        <end position="2198"/>
    </location>
</feature>
<dbReference type="FunFam" id="3.40.50.410:FF:000004">
    <property type="entry name" value="collagen alpha-6(VI) chain"/>
    <property type="match status" value="2"/>
</dbReference>
<dbReference type="Pfam" id="PF01391">
    <property type="entry name" value="Collagen"/>
    <property type="match status" value="1"/>
</dbReference>
<accession>A0A6P8GB98</accession>
<gene>
    <name evidence="15" type="primary">LOC105908879</name>
</gene>
<feature type="domain" description="VWFA" evidence="13">
    <location>
        <begin position="1686"/>
        <end position="1829"/>
    </location>
</feature>
<dbReference type="PROSITE" id="PS50234">
    <property type="entry name" value="VWFA"/>
    <property type="match status" value="8"/>
</dbReference>
<feature type="domain" description="VWFA" evidence="13">
    <location>
        <begin position="565"/>
        <end position="730"/>
    </location>
</feature>
<comment type="similarity">
    <text evidence="11">Belongs to the type VI collagen family.</text>
</comment>
<dbReference type="InterPro" id="IPR050525">
    <property type="entry name" value="ECM_Assembly_Org"/>
</dbReference>
<dbReference type="Pfam" id="PF13768">
    <property type="entry name" value="VWA_3"/>
    <property type="match status" value="1"/>
</dbReference>
<proteinExistence type="inferred from homology"/>
<feature type="region of interest" description="Disordered" evidence="12">
    <location>
        <begin position="2114"/>
        <end position="2137"/>
    </location>
</feature>
<sequence>MGLAQFSDDTKVEFRLNGYKTKEEVLAHLKRFRLRGGGPRKTGAAMDYTRTNLLTPEAGARLYPGFGQYLVLMTSGRSDDSVLRPSQTLKDQSINVITVGVDNADPVEIQIIATDPTMSKTVGKSIGQIPQEIRTIIEAEDTFSVTDECLSAPVSDIVFIVDQSSITESEQFNFVRNFLYRIVAGLDISSNKVRVGVVLYSNTPKAEMYLDTHENKQDILHHIRRLPFIKRTTAKTGEALRFVRNDVFTTNRGSRYQIGVLQLAVVLTAGYSTDKVSQPAMELRQSGVKVFALGMKNVNMTELEQIASFPPVTFVFTVEDLANLNTIQRDLRTSICLETNQRHVRYFPGLQGAPGAPGITSLRTKVIKQGCLKTEEADIYFLIDESGSITENEFQMMKKFILELMFMFHIGPKQVRVGLVKFSSKPKLEFNLLETKDRASLDAAVQKVYLDGGGTKIGLALDRMQSLFQEAVASRPNPDIPRILIVITDGVSEDNPKPPAQELREQGIIIYTIGVKDANKQQLELISGDPKNTFTVNNFDALFSIKDVIVQKMCSKEACKDMKADVLMLVESSAIILPTDFLKTKLFIESIMDQSVMGQDALQLGVVQYSSQPQLVFPLSYDSSEMREKIEAMRELGGGTETGKALRYVSQLFDEGRLGVPKVLIVVSEGKSQDEVADAADMLWHKGVTIYSIGIGSANSKQMARLVHGITDNYFFLRNFTELKSVSGKIMAGICHVNEGYQCQIDMADIIFLVDGSQSISDEQFQSMQHLMSSLVNSSSIGKNHVRIGAIVYSTEPQIQFALNEYDTKQELRQAISRLKPSDGDTYTSRALSYSLNYFRNSNGAQSDKWVHKFLIVITNEEATDAGQLEEASAKLRDNGISIFGIGVKQDKDTKLPKQLLTMTNNTNRVFYVDSFNALELLDRNISQDICTAAKIDCNLDLVMLMDGSNSIHHSNFTLMKKFMMDVVNSFRVGPSHLQVGVVQFCSKPEDIRQEFYLNTYTNTEDILNKIHEIQQIDQGNSIAAGLNFSKASFLPEHGGRRGKKVLLLFTDGESKEENAPAVADELRAMGIEIFVIGIGRIDTDNLYKIGHREPFIINEFSKLNLLLAKLVYNMPCGAGESTGCNMDIAVGFDITRRPNRPLFSGQLQLKQKLPKIISKIASLDNICCVPESIIKPKFAFSAEDEEFLEYSSGVAEKVASLTTDNNTFFNTQLLESFRKVFEKSTAEIKVLIIFSDGLDEPVEKLEREADLLKSSGVSVLITVALDGVHNAHELQMVEFGQSFGYKKPFYIGMNNIDSAMQKDLVSVALKKCCKLSCACVGPPGPPGPEGRPGPKGDKGFPGYPGIPGDEGSSGERGPPGMNGTKGGQGCQGRRGEKGGRGYSGEQGIHGEDGLDGVHGEQGDPGMNGTSGERGDPGNAGYPGMKGGQGTEGEKGLRGDPGESGEDNTNVGPKGERGNQGARGEIGEDGSSGGEGVPGNDGPDGRRGPLGEKGARGNPGDIGVEGNPGPSGPQGKRGLGGPDGTEGSLGLPGTRGPPGVEGPEGSTGHAGMKGQKGQQGDPGLKGAIGSLGPRGSQGLDGRDGYGPPGIMGQKGDEGFPGPPGLQGEDGVKGRAGGPGSKGIRGRGGNAGKPGGKGDPGDDGVDGHKGHRGAPGKQADICQLLPYIRNNCACCNGQSDCPVYPTELVIALDMSQDVDQQAFERMRNTALDLLGGISIAQSNCPRGARVAVVSYSSDTKQLIRFSDYKEKRKLLEAVNGTALELNLGKRNIGAAMRFVAKHVFKRTRQGALMRKVAIFFSNGASQDATAINTAMLELKALDIQAAVIALRNTPNVRRAFEADETRSFIVQSLQEGQDQEKQLRKIQRCAICYDFCRSPPDPECADIHLTRLHLDLDLDLTLLVDGSQTMQADEYVAVKELLASVLEQIKVSDQPQSSDKQARVALYQTSPSYNPAQPLGGDTPVQKEFDYVSYTDSDDMKKHLLEDVHQLGGSGAFGPAVEWIIKKGLSAAPNPRKNKMVLAVVGGETSKWDRAKLDQVSEMAKCQGVGVFTLTTGQRFNTQVEELASSPLDQHIIHLGDAKQGQREYAQRFLQAFLGTLKRGLNQYREPQMCHRGDDDPGTLAATGPKIESVPLSTYRREGDHLNDQRSPKHISPVQNLVFRPGTRLENKGKRPAVWTRGVPHSYGHRRKVDRRPKV</sequence>
<feature type="region of interest" description="Disordered" evidence="12">
    <location>
        <begin position="2164"/>
        <end position="2198"/>
    </location>
</feature>
<evidence type="ECO:0000256" key="1">
    <source>
        <dbReference type="ARBA" id="ARBA00004498"/>
    </source>
</evidence>
<dbReference type="SMART" id="SM00327">
    <property type="entry name" value="VWA"/>
    <property type="match status" value="8"/>
</dbReference>
<evidence type="ECO:0000313" key="15">
    <source>
        <dbReference type="RefSeq" id="XP_031432802.2"/>
    </source>
</evidence>
<feature type="compositionally biased region" description="Pro residues" evidence="12">
    <location>
        <begin position="1323"/>
        <end position="1332"/>
    </location>
</feature>
<name>A0A6P8GB98_CLUHA</name>
<feature type="region of interest" description="Disordered" evidence="12">
    <location>
        <begin position="1322"/>
        <end position="1655"/>
    </location>
</feature>
<comment type="function">
    <text evidence="10">Collagen VI acts as a cell-binding protein.</text>
</comment>
<evidence type="ECO:0000256" key="8">
    <source>
        <dbReference type="ARBA" id="ARBA00023180"/>
    </source>
</evidence>
<feature type="compositionally biased region" description="Gly residues" evidence="12">
    <location>
        <begin position="1364"/>
        <end position="1373"/>
    </location>
</feature>
<evidence type="ECO:0000256" key="4">
    <source>
        <dbReference type="ARBA" id="ARBA00022729"/>
    </source>
</evidence>
<keyword evidence="7" id="KW-0176">Collagen</keyword>